<evidence type="ECO:0000313" key="1">
    <source>
        <dbReference type="EMBL" id="AML25822.1"/>
    </source>
</evidence>
<protein>
    <submittedName>
        <fullName evidence="1">ATP synthase F0 subunit 8</fullName>
    </submittedName>
</protein>
<gene>
    <name evidence="1" type="primary">ATP8</name>
</gene>
<dbReference type="AlphaFoldDB" id="A0A140EGK1"/>
<name>A0A140EGK1_9COLE</name>
<reference evidence="1" key="1">
    <citation type="submission" date="2015-09" db="EMBL/GenBank/DDBJ databases">
        <title>Capturing the unknown biodiversity of arthropods in tropical forests using metagenomics.</title>
        <authorList>
            <person name="Andujar C."/>
            <person name="Creedy T.J."/>
            <person name="Garner B."/>
            <person name="Canty R."/>
            <person name="Warner H.B."/>
            <person name="Lipecki J."/>
            <person name="Crampton-Platt A."/>
            <person name="Gabrielli M."/>
            <person name="Croydon-Veleslavov I.A."/>
            <person name="Lim J.L."/>
            <person name="Linard B."/>
            <person name="Vogler A."/>
        </authorList>
    </citation>
    <scope>NUCLEOTIDE SEQUENCE</scope>
</reference>
<sequence length="31" mass="3458">MKVNVMKSASQFKGAICGIKNYLLNNFSLTH</sequence>
<proteinExistence type="predicted"/>
<keyword evidence="1" id="KW-0496">Mitochondrion</keyword>
<dbReference type="EMBL" id="KT696173">
    <property type="protein sequence ID" value="AML25822.1"/>
    <property type="molecule type" value="Genomic_DNA"/>
</dbReference>
<geneLocation type="mitochondrion" evidence="1"/>
<organism evidence="1">
    <name type="scientific">Staphylinidae sp. BMNH 1274145</name>
    <dbReference type="NCBI Taxonomy" id="1796550"/>
    <lineage>
        <taxon>Eukaryota</taxon>
        <taxon>Metazoa</taxon>
        <taxon>Ecdysozoa</taxon>
        <taxon>Arthropoda</taxon>
        <taxon>Hexapoda</taxon>
        <taxon>Insecta</taxon>
        <taxon>Pterygota</taxon>
        <taxon>Neoptera</taxon>
        <taxon>Endopterygota</taxon>
        <taxon>Coleoptera</taxon>
        <taxon>Polyphaga</taxon>
        <taxon>Staphyliniformia</taxon>
        <taxon>Staphylinidae</taxon>
    </lineage>
</organism>
<accession>A0A140EGK1</accession>